<keyword evidence="1" id="KW-0812">Transmembrane</keyword>
<dbReference type="AlphaFoldDB" id="A0A0D2N0B4"/>
<evidence type="ECO:0000313" key="2">
    <source>
        <dbReference type="EMBL" id="KIY99750.1"/>
    </source>
</evidence>
<accession>A0A0D2N0B4</accession>
<keyword evidence="1" id="KW-0472">Membrane</keyword>
<dbReference type="InterPro" id="IPR015683">
    <property type="entry name" value="Ionotropic_Glu_rcpt"/>
</dbReference>
<feature type="transmembrane region" description="Helical" evidence="1">
    <location>
        <begin position="31"/>
        <end position="51"/>
    </location>
</feature>
<protein>
    <recommendedName>
        <fullName evidence="4">Ionotropic glutamate receptor C-terminal domain-containing protein</fullName>
    </recommendedName>
</protein>
<name>A0A0D2N0B4_9CHLO</name>
<gene>
    <name evidence="2" type="ORF">MNEG_8210</name>
</gene>
<dbReference type="Proteomes" id="UP000054498">
    <property type="component" value="Unassembled WGS sequence"/>
</dbReference>
<evidence type="ECO:0000313" key="3">
    <source>
        <dbReference type="Proteomes" id="UP000054498"/>
    </source>
</evidence>
<proteinExistence type="predicted"/>
<dbReference type="Gene3D" id="3.40.190.10">
    <property type="entry name" value="Periplasmic binding protein-like II"/>
    <property type="match status" value="1"/>
</dbReference>
<keyword evidence="3" id="KW-1185">Reference proteome</keyword>
<keyword evidence="1" id="KW-1133">Transmembrane helix</keyword>
<evidence type="ECO:0008006" key="4">
    <source>
        <dbReference type="Google" id="ProtNLM"/>
    </source>
</evidence>
<dbReference type="GeneID" id="25741086"/>
<dbReference type="SUPFAM" id="SSF53850">
    <property type="entry name" value="Periplasmic binding protein-like II"/>
    <property type="match status" value="1"/>
</dbReference>
<reference evidence="2 3" key="1">
    <citation type="journal article" date="2013" name="BMC Genomics">
        <title>Reconstruction of the lipid metabolism for the microalga Monoraphidium neglectum from its genome sequence reveals characteristics suitable for biofuel production.</title>
        <authorList>
            <person name="Bogen C."/>
            <person name="Al-Dilaimi A."/>
            <person name="Albersmeier A."/>
            <person name="Wichmann J."/>
            <person name="Grundmann M."/>
            <person name="Rupp O."/>
            <person name="Lauersen K.J."/>
            <person name="Blifernez-Klassen O."/>
            <person name="Kalinowski J."/>
            <person name="Goesmann A."/>
            <person name="Mussgnug J.H."/>
            <person name="Kruse O."/>
        </authorList>
    </citation>
    <scope>NUCLEOTIDE SEQUENCE [LARGE SCALE GENOMIC DNA]</scope>
    <source>
        <strain evidence="2 3">SAG 48.87</strain>
    </source>
</reference>
<dbReference type="EMBL" id="KK101754">
    <property type="protein sequence ID" value="KIY99750.1"/>
    <property type="molecule type" value="Genomic_DNA"/>
</dbReference>
<evidence type="ECO:0000256" key="1">
    <source>
        <dbReference type="SAM" id="Phobius"/>
    </source>
</evidence>
<feature type="transmembrane region" description="Helical" evidence="1">
    <location>
        <begin position="95"/>
        <end position="117"/>
    </location>
</feature>
<dbReference type="KEGG" id="mng:MNEG_8210"/>
<dbReference type="RefSeq" id="XP_013898770.1">
    <property type="nucleotide sequence ID" value="XM_014043316.1"/>
</dbReference>
<dbReference type="PANTHER" id="PTHR18966">
    <property type="entry name" value="IONOTROPIC GLUTAMATE RECEPTOR"/>
    <property type="match status" value="1"/>
</dbReference>
<dbReference type="Gene3D" id="1.10.287.70">
    <property type="match status" value="1"/>
</dbReference>
<sequence length="239" mass="26574">MPRLSKSGYRILVSADVYRVSYFVFLDAFKWHLWLAIALTCAFVGVAVWLLEPWSSAQRQPSLADFRWNSLGRKVWTAFANSMNFSAGDMGGSHAASNVIVLSFAFIMLVLVSLYTATTSPSARLMMNRCRRRNHHHHHFAITAANLTANRLVSAVEGVSDLPGRNVGTWDDPEYLGDLKRRGVTATPLPWNDEADQDAMFDAVGNHTLDALVLDSYVLEYAANNRCDVTVVGGMFDQV</sequence>
<organism evidence="2 3">
    <name type="scientific">Monoraphidium neglectum</name>
    <dbReference type="NCBI Taxonomy" id="145388"/>
    <lineage>
        <taxon>Eukaryota</taxon>
        <taxon>Viridiplantae</taxon>
        <taxon>Chlorophyta</taxon>
        <taxon>core chlorophytes</taxon>
        <taxon>Chlorophyceae</taxon>
        <taxon>CS clade</taxon>
        <taxon>Sphaeropleales</taxon>
        <taxon>Selenastraceae</taxon>
        <taxon>Monoraphidium</taxon>
    </lineage>
</organism>
<dbReference type="OrthoDB" id="537665at2759"/>